<dbReference type="STRING" id="1120975.SAMN02746064_01504"/>
<feature type="short sequence motif" description="Histidine triad motif" evidence="2 3">
    <location>
        <begin position="97"/>
        <end position="101"/>
    </location>
</feature>
<feature type="domain" description="HIT" evidence="4">
    <location>
        <begin position="5"/>
        <end position="113"/>
    </location>
</feature>
<dbReference type="OrthoDB" id="9784774at2"/>
<dbReference type="InterPro" id="IPR011146">
    <property type="entry name" value="HIT-like"/>
</dbReference>
<dbReference type="PANTHER" id="PTHR23089">
    <property type="entry name" value="HISTIDINE TRIAD HIT PROTEIN"/>
    <property type="match status" value="1"/>
</dbReference>
<proteinExistence type="predicted"/>
<dbReference type="PRINTS" id="PR00332">
    <property type="entry name" value="HISTRIAD"/>
</dbReference>
<dbReference type="RefSeq" id="WP_073270702.1">
    <property type="nucleotide sequence ID" value="NZ_FQTU01000009.1"/>
</dbReference>
<dbReference type="AlphaFoldDB" id="A0A1M4XGF3"/>
<evidence type="ECO:0000256" key="3">
    <source>
        <dbReference type="PROSITE-ProRule" id="PRU00464"/>
    </source>
</evidence>
<dbReference type="InterPro" id="IPR001310">
    <property type="entry name" value="Histidine_triad_HIT"/>
</dbReference>
<gene>
    <name evidence="5" type="ORF">SAMN02746064_01504</name>
</gene>
<accession>A0A1M4XGF3</accession>
<dbReference type="SUPFAM" id="SSF54197">
    <property type="entry name" value="HIT-like"/>
    <property type="match status" value="1"/>
</dbReference>
<dbReference type="Pfam" id="PF01230">
    <property type="entry name" value="HIT"/>
    <property type="match status" value="1"/>
</dbReference>
<protein>
    <submittedName>
        <fullName evidence="5">Histidine triad (HIT) family protein</fullName>
    </submittedName>
</protein>
<dbReference type="EMBL" id="FQTU01000009">
    <property type="protein sequence ID" value="SHE92242.1"/>
    <property type="molecule type" value="Genomic_DNA"/>
</dbReference>
<sequence>MEDCIFCKITRKEIPAETVYEDDKVIAIKDINPQAPVHVLIIPKEHYDSILTVPAGNCIISDMHMVANRLALKFGIVDSGFRLVNNCGEDGGQTVDHIHYHLLGGRELTWPPG</sequence>
<feature type="active site" description="Tele-AMP-histidine intermediate" evidence="1">
    <location>
        <position position="99"/>
    </location>
</feature>
<name>A0A1M4XGF3_9FIRM</name>
<reference evidence="5 6" key="1">
    <citation type="submission" date="2016-11" db="EMBL/GenBank/DDBJ databases">
        <authorList>
            <person name="Jaros S."/>
            <person name="Januszkiewicz K."/>
            <person name="Wedrychowicz H."/>
        </authorList>
    </citation>
    <scope>NUCLEOTIDE SEQUENCE [LARGE SCALE GENOMIC DNA]</scope>
    <source>
        <strain evidence="5 6">DSM 14828</strain>
    </source>
</reference>
<dbReference type="PROSITE" id="PS51084">
    <property type="entry name" value="HIT_2"/>
    <property type="match status" value="1"/>
</dbReference>
<dbReference type="Gene3D" id="3.30.428.10">
    <property type="entry name" value="HIT-like"/>
    <property type="match status" value="1"/>
</dbReference>
<evidence type="ECO:0000256" key="2">
    <source>
        <dbReference type="PIRSR" id="PIRSR601310-3"/>
    </source>
</evidence>
<dbReference type="InterPro" id="IPR036265">
    <property type="entry name" value="HIT-like_sf"/>
</dbReference>
<dbReference type="Proteomes" id="UP000184251">
    <property type="component" value="Unassembled WGS sequence"/>
</dbReference>
<evidence type="ECO:0000313" key="5">
    <source>
        <dbReference type="EMBL" id="SHE92242.1"/>
    </source>
</evidence>
<dbReference type="GO" id="GO:0003824">
    <property type="term" value="F:catalytic activity"/>
    <property type="evidence" value="ECO:0007669"/>
    <property type="project" value="InterPro"/>
</dbReference>
<evidence type="ECO:0000256" key="1">
    <source>
        <dbReference type="PIRSR" id="PIRSR601310-1"/>
    </source>
</evidence>
<organism evidence="5 6">
    <name type="scientific">Alkalibacter saccharofermentans DSM 14828</name>
    <dbReference type="NCBI Taxonomy" id="1120975"/>
    <lineage>
        <taxon>Bacteria</taxon>
        <taxon>Bacillati</taxon>
        <taxon>Bacillota</taxon>
        <taxon>Clostridia</taxon>
        <taxon>Eubacteriales</taxon>
        <taxon>Eubacteriaceae</taxon>
        <taxon>Alkalibacter</taxon>
    </lineage>
</organism>
<keyword evidence="6" id="KW-1185">Reference proteome</keyword>
<dbReference type="CDD" id="cd01276">
    <property type="entry name" value="PKCI_related"/>
    <property type="match status" value="1"/>
</dbReference>
<evidence type="ECO:0000313" key="6">
    <source>
        <dbReference type="Proteomes" id="UP000184251"/>
    </source>
</evidence>
<evidence type="ECO:0000259" key="4">
    <source>
        <dbReference type="PROSITE" id="PS51084"/>
    </source>
</evidence>